<dbReference type="GO" id="GO:0006633">
    <property type="term" value="P:fatty acid biosynthetic process"/>
    <property type="evidence" value="ECO:0007669"/>
    <property type="project" value="UniProtKB-UniPathway"/>
</dbReference>
<dbReference type="GO" id="GO:0009317">
    <property type="term" value="C:acetyl-CoA carboxylase complex"/>
    <property type="evidence" value="ECO:0007669"/>
    <property type="project" value="InterPro"/>
</dbReference>
<dbReference type="SUPFAM" id="SSF51230">
    <property type="entry name" value="Single hybrid motif"/>
    <property type="match status" value="1"/>
</dbReference>
<gene>
    <name evidence="11" type="ORF">EV212_1136</name>
</gene>
<sequence>MEFEQMLRLVEMVSTSGLTEFDYEEGNLKIHLGKKLPKMQQIGKNSGTLNSGELSEDVSASSTNVSEMETETSEKAPDGTAVTSPIVGVFYAAPGPEKEPFVRVGDRVEAGQVIGIVEAMKLMNEIQSDASGVVTKICVQDGEGVEYGQPLIYVQE</sequence>
<dbReference type="PROSITE" id="PS00188">
    <property type="entry name" value="BIOTIN"/>
    <property type="match status" value="1"/>
</dbReference>
<dbReference type="InterPro" id="IPR050709">
    <property type="entry name" value="Biotin_Carboxyl_Carrier/Decarb"/>
</dbReference>
<dbReference type="InterPro" id="IPR001882">
    <property type="entry name" value="Biotin_BS"/>
</dbReference>
<dbReference type="InterPro" id="IPR000089">
    <property type="entry name" value="Biotin_lipoyl"/>
</dbReference>
<evidence type="ECO:0000259" key="10">
    <source>
        <dbReference type="PROSITE" id="PS50968"/>
    </source>
</evidence>
<evidence type="ECO:0000256" key="6">
    <source>
        <dbReference type="ARBA" id="ARBA00023160"/>
    </source>
</evidence>
<evidence type="ECO:0000256" key="7">
    <source>
        <dbReference type="ARBA" id="ARBA00023267"/>
    </source>
</evidence>
<keyword evidence="3 8" id="KW-0444">Lipid biosynthesis</keyword>
<dbReference type="OrthoDB" id="9811735at2"/>
<protein>
    <recommendedName>
        <fullName evidence="2 8">Biotin carboxyl carrier protein of acetyl-CoA carboxylase</fullName>
    </recommendedName>
</protein>
<keyword evidence="6 8" id="KW-0275">Fatty acid biosynthesis</keyword>
<name>A0A4R2LTR5_9FIRM</name>
<dbReference type="AlphaFoldDB" id="A0A4R2LTR5"/>
<feature type="region of interest" description="Disordered" evidence="9">
    <location>
        <begin position="43"/>
        <end position="81"/>
    </location>
</feature>
<dbReference type="PRINTS" id="PR01071">
    <property type="entry name" value="ACOABIOTINCC"/>
</dbReference>
<evidence type="ECO:0000256" key="2">
    <source>
        <dbReference type="ARBA" id="ARBA00017562"/>
    </source>
</evidence>
<dbReference type="EMBL" id="SLXA01000013">
    <property type="protein sequence ID" value="TCO83220.1"/>
    <property type="molecule type" value="Genomic_DNA"/>
</dbReference>
<evidence type="ECO:0000256" key="4">
    <source>
        <dbReference type="ARBA" id="ARBA00022832"/>
    </source>
</evidence>
<feature type="domain" description="Lipoyl-binding" evidence="10">
    <location>
        <begin position="71"/>
        <end position="155"/>
    </location>
</feature>
<evidence type="ECO:0000256" key="1">
    <source>
        <dbReference type="ARBA" id="ARBA00005194"/>
    </source>
</evidence>
<dbReference type="Pfam" id="PF00364">
    <property type="entry name" value="Biotin_lipoyl"/>
    <property type="match status" value="1"/>
</dbReference>
<evidence type="ECO:0000313" key="12">
    <source>
        <dbReference type="Proteomes" id="UP000295711"/>
    </source>
</evidence>
<comment type="pathway">
    <text evidence="1 8">Lipid metabolism; fatty acid biosynthesis.</text>
</comment>
<reference evidence="11 12" key="1">
    <citation type="submission" date="2019-03" db="EMBL/GenBank/DDBJ databases">
        <title>Genomic Encyclopedia of Type Strains, Phase IV (KMG-IV): sequencing the most valuable type-strain genomes for metagenomic binning, comparative biology and taxonomic classification.</title>
        <authorList>
            <person name="Goeker M."/>
        </authorList>
    </citation>
    <scope>NUCLEOTIDE SEQUENCE [LARGE SCALE GENOMIC DNA]</scope>
    <source>
        <strain evidence="11 12">DSM 28559</strain>
    </source>
</reference>
<dbReference type="InterPro" id="IPR011053">
    <property type="entry name" value="Single_hybrid_motif"/>
</dbReference>
<dbReference type="GO" id="GO:0003989">
    <property type="term" value="F:acetyl-CoA carboxylase activity"/>
    <property type="evidence" value="ECO:0007669"/>
    <property type="project" value="InterPro"/>
</dbReference>
<evidence type="ECO:0000313" key="11">
    <source>
        <dbReference type="EMBL" id="TCO83220.1"/>
    </source>
</evidence>
<dbReference type="PROSITE" id="PS50968">
    <property type="entry name" value="BIOTINYL_LIPOYL"/>
    <property type="match status" value="1"/>
</dbReference>
<evidence type="ECO:0000256" key="8">
    <source>
        <dbReference type="RuleBase" id="RU364072"/>
    </source>
</evidence>
<dbReference type="RefSeq" id="WP_132093188.1">
    <property type="nucleotide sequence ID" value="NZ_JANKAQ010000014.1"/>
</dbReference>
<dbReference type="PANTHER" id="PTHR45266">
    <property type="entry name" value="OXALOACETATE DECARBOXYLASE ALPHA CHAIN"/>
    <property type="match status" value="1"/>
</dbReference>
<comment type="caution">
    <text evidence="11">The sequence shown here is derived from an EMBL/GenBank/DDBJ whole genome shotgun (WGS) entry which is preliminary data.</text>
</comment>
<keyword evidence="12" id="KW-1185">Reference proteome</keyword>
<comment type="function">
    <text evidence="8">This protein is a component of the acetyl coenzyme A carboxylase complex; first, biotin carboxylase catalyzes the carboxylation of the carrier protein and then the transcarboxylase transfers the carboxyl group to form malonyl-CoA.</text>
</comment>
<keyword evidence="7 8" id="KW-0092">Biotin</keyword>
<evidence type="ECO:0000256" key="9">
    <source>
        <dbReference type="SAM" id="MobiDB-lite"/>
    </source>
</evidence>
<evidence type="ECO:0000256" key="3">
    <source>
        <dbReference type="ARBA" id="ARBA00022516"/>
    </source>
</evidence>
<dbReference type="NCBIfam" id="TIGR00531">
    <property type="entry name" value="BCCP"/>
    <property type="match status" value="1"/>
</dbReference>
<keyword evidence="5 8" id="KW-0443">Lipid metabolism</keyword>
<dbReference type="Proteomes" id="UP000295711">
    <property type="component" value="Unassembled WGS sequence"/>
</dbReference>
<feature type="compositionally biased region" description="Polar residues" evidence="9">
    <location>
        <begin position="43"/>
        <end position="67"/>
    </location>
</feature>
<organism evidence="11 12">
    <name type="scientific">Frisingicoccus caecimuris</name>
    <dbReference type="NCBI Taxonomy" id="1796636"/>
    <lineage>
        <taxon>Bacteria</taxon>
        <taxon>Bacillati</taxon>
        <taxon>Bacillota</taxon>
        <taxon>Clostridia</taxon>
        <taxon>Lachnospirales</taxon>
        <taxon>Lachnospiraceae</taxon>
        <taxon>Frisingicoccus</taxon>
    </lineage>
</organism>
<evidence type="ECO:0000256" key="5">
    <source>
        <dbReference type="ARBA" id="ARBA00023098"/>
    </source>
</evidence>
<accession>A0A4R2LTR5</accession>
<dbReference type="PANTHER" id="PTHR45266:SF3">
    <property type="entry name" value="OXALOACETATE DECARBOXYLASE ALPHA CHAIN"/>
    <property type="match status" value="1"/>
</dbReference>
<proteinExistence type="predicted"/>
<dbReference type="InterPro" id="IPR001249">
    <property type="entry name" value="AcCoA_biotinCC"/>
</dbReference>
<dbReference type="Gene3D" id="2.40.50.100">
    <property type="match status" value="1"/>
</dbReference>
<keyword evidence="4 8" id="KW-0276">Fatty acid metabolism</keyword>
<dbReference type="CDD" id="cd06850">
    <property type="entry name" value="biotinyl_domain"/>
    <property type="match status" value="1"/>
</dbReference>
<dbReference type="UniPathway" id="UPA00094"/>